<dbReference type="AlphaFoldDB" id="A0A0D0BIA9"/>
<reference evidence="2" key="2">
    <citation type="submission" date="2015-01" db="EMBL/GenBank/DDBJ databases">
        <title>Evolutionary Origins and Diversification of the Mycorrhizal Mutualists.</title>
        <authorList>
            <consortium name="DOE Joint Genome Institute"/>
            <consortium name="Mycorrhizal Genomics Consortium"/>
            <person name="Kohler A."/>
            <person name="Kuo A."/>
            <person name="Nagy L.G."/>
            <person name="Floudas D."/>
            <person name="Copeland A."/>
            <person name="Barry K.W."/>
            <person name="Cichocki N."/>
            <person name="Veneault-Fourrey C."/>
            <person name="LaButti K."/>
            <person name="Lindquist E.A."/>
            <person name="Lipzen A."/>
            <person name="Lundell T."/>
            <person name="Morin E."/>
            <person name="Murat C."/>
            <person name="Riley R."/>
            <person name="Ohm R."/>
            <person name="Sun H."/>
            <person name="Tunlid A."/>
            <person name="Henrissat B."/>
            <person name="Grigoriev I.V."/>
            <person name="Hibbett D.S."/>
            <person name="Martin F."/>
        </authorList>
    </citation>
    <scope>NUCLEOTIDE SEQUENCE [LARGE SCALE GENOMIC DNA]</scope>
    <source>
        <strain evidence="2">UH-Slu-Lm8-n1</strain>
    </source>
</reference>
<evidence type="ECO:0000313" key="1">
    <source>
        <dbReference type="EMBL" id="KIK42903.1"/>
    </source>
</evidence>
<dbReference type="OrthoDB" id="3227556at2759"/>
<evidence type="ECO:0000313" key="2">
    <source>
        <dbReference type="Proteomes" id="UP000054485"/>
    </source>
</evidence>
<accession>A0A0D0BIA9</accession>
<dbReference type="InParanoid" id="A0A0D0BIA9"/>
<keyword evidence="2" id="KW-1185">Reference proteome</keyword>
<reference evidence="1 2" key="1">
    <citation type="submission" date="2014-04" db="EMBL/GenBank/DDBJ databases">
        <authorList>
            <consortium name="DOE Joint Genome Institute"/>
            <person name="Kuo A."/>
            <person name="Ruytinx J."/>
            <person name="Rineau F."/>
            <person name="Colpaert J."/>
            <person name="Kohler A."/>
            <person name="Nagy L.G."/>
            <person name="Floudas D."/>
            <person name="Copeland A."/>
            <person name="Barry K.W."/>
            <person name="Cichocki N."/>
            <person name="Veneault-Fourrey C."/>
            <person name="LaButti K."/>
            <person name="Lindquist E.A."/>
            <person name="Lipzen A."/>
            <person name="Lundell T."/>
            <person name="Morin E."/>
            <person name="Murat C."/>
            <person name="Sun H."/>
            <person name="Tunlid A."/>
            <person name="Henrissat B."/>
            <person name="Grigoriev I.V."/>
            <person name="Hibbett D.S."/>
            <person name="Martin F."/>
            <person name="Nordberg H.P."/>
            <person name="Cantor M.N."/>
            <person name="Hua S.X."/>
        </authorList>
    </citation>
    <scope>NUCLEOTIDE SEQUENCE [LARGE SCALE GENOMIC DNA]</scope>
    <source>
        <strain evidence="1 2">UH-Slu-Lm8-n1</strain>
    </source>
</reference>
<protein>
    <submittedName>
        <fullName evidence="1">Uncharacterized protein</fullName>
    </submittedName>
</protein>
<name>A0A0D0BIA9_9AGAM</name>
<dbReference type="EMBL" id="KN835226">
    <property type="protein sequence ID" value="KIK42903.1"/>
    <property type="molecule type" value="Genomic_DNA"/>
</dbReference>
<sequence>MTSKGTPLPLHDTLRDLAFLRASSVDLSGLIADDTTSSQAPREVEVVEESTLQSYAFVREARNALRMYDSGEAQKQATRIEKLQVELVDVLGSLSD</sequence>
<dbReference type="HOGENOM" id="CLU_169800_0_0_1"/>
<dbReference type="Proteomes" id="UP000054485">
    <property type="component" value="Unassembled WGS sequence"/>
</dbReference>
<proteinExistence type="predicted"/>
<organism evidence="1 2">
    <name type="scientific">Suillus luteus UH-Slu-Lm8-n1</name>
    <dbReference type="NCBI Taxonomy" id="930992"/>
    <lineage>
        <taxon>Eukaryota</taxon>
        <taxon>Fungi</taxon>
        <taxon>Dikarya</taxon>
        <taxon>Basidiomycota</taxon>
        <taxon>Agaricomycotina</taxon>
        <taxon>Agaricomycetes</taxon>
        <taxon>Agaricomycetidae</taxon>
        <taxon>Boletales</taxon>
        <taxon>Suillineae</taxon>
        <taxon>Suillaceae</taxon>
        <taxon>Suillus</taxon>
    </lineage>
</organism>
<gene>
    <name evidence="1" type="ORF">CY34DRAFT_82722</name>
</gene>